<organism evidence="2">
    <name type="scientific">Cacopsylla melanoneura</name>
    <dbReference type="NCBI Taxonomy" id="428564"/>
    <lineage>
        <taxon>Eukaryota</taxon>
        <taxon>Metazoa</taxon>
        <taxon>Ecdysozoa</taxon>
        <taxon>Arthropoda</taxon>
        <taxon>Hexapoda</taxon>
        <taxon>Insecta</taxon>
        <taxon>Pterygota</taxon>
        <taxon>Neoptera</taxon>
        <taxon>Paraneoptera</taxon>
        <taxon>Hemiptera</taxon>
        <taxon>Sternorrhyncha</taxon>
        <taxon>Psylloidea</taxon>
        <taxon>Psyllidae</taxon>
        <taxon>Psyllinae</taxon>
        <taxon>Cacopsylla</taxon>
    </lineage>
</organism>
<reference evidence="2" key="1">
    <citation type="submission" date="2021-05" db="EMBL/GenBank/DDBJ databases">
        <authorList>
            <person name="Alioto T."/>
            <person name="Alioto T."/>
            <person name="Gomez Garrido J."/>
        </authorList>
    </citation>
    <scope>NUCLEOTIDE SEQUENCE</scope>
</reference>
<dbReference type="EMBL" id="HBUF01274785">
    <property type="protein sequence ID" value="CAG6686081.1"/>
    <property type="molecule type" value="Transcribed_RNA"/>
</dbReference>
<accession>A0A8D8TIP0</accession>
<dbReference type="AlphaFoldDB" id="A0A8D8TIP0"/>
<evidence type="ECO:0000256" key="1">
    <source>
        <dbReference type="SAM" id="MobiDB-lite"/>
    </source>
</evidence>
<sequence length="102" mass="11597">MLLLDSGIGKGIETKKIIDFSNRDQIVYIEIGTKESIIFFPSLQLGDYSEFEEPTRSYVKQERRSLNYERRSLIYEGRSLQEAGRGRSSVTMRAARSEGIGG</sequence>
<evidence type="ECO:0000313" key="2">
    <source>
        <dbReference type="EMBL" id="CAG6686081.1"/>
    </source>
</evidence>
<protein>
    <submittedName>
        <fullName evidence="2">Uncharacterized protein</fullName>
    </submittedName>
</protein>
<feature type="region of interest" description="Disordered" evidence="1">
    <location>
        <begin position="82"/>
        <end position="102"/>
    </location>
</feature>
<name>A0A8D8TIP0_9HEMI</name>
<proteinExistence type="predicted"/>